<organism evidence="1 2">
    <name type="scientific">Thalictrum thalictroides</name>
    <name type="common">Rue-anemone</name>
    <name type="synonym">Anemone thalictroides</name>
    <dbReference type="NCBI Taxonomy" id="46969"/>
    <lineage>
        <taxon>Eukaryota</taxon>
        <taxon>Viridiplantae</taxon>
        <taxon>Streptophyta</taxon>
        <taxon>Embryophyta</taxon>
        <taxon>Tracheophyta</taxon>
        <taxon>Spermatophyta</taxon>
        <taxon>Magnoliopsida</taxon>
        <taxon>Ranunculales</taxon>
        <taxon>Ranunculaceae</taxon>
        <taxon>Thalictroideae</taxon>
        <taxon>Thalictrum</taxon>
    </lineage>
</organism>
<protein>
    <submittedName>
        <fullName evidence="1">Uncharacterized protein</fullName>
    </submittedName>
</protein>
<dbReference type="AlphaFoldDB" id="A0A7J6WYP6"/>
<accession>A0A7J6WYP6</accession>
<evidence type="ECO:0000313" key="1">
    <source>
        <dbReference type="EMBL" id="KAF5201695.1"/>
    </source>
</evidence>
<dbReference type="EMBL" id="JABWDY010009081">
    <property type="protein sequence ID" value="KAF5201695.1"/>
    <property type="molecule type" value="Genomic_DNA"/>
</dbReference>
<dbReference type="Proteomes" id="UP000554482">
    <property type="component" value="Unassembled WGS sequence"/>
</dbReference>
<keyword evidence="2" id="KW-1185">Reference proteome</keyword>
<proteinExistence type="predicted"/>
<reference evidence="1 2" key="1">
    <citation type="submission" date="2020-06" db="EMBL/GenBank/DDBJ databases">
        <title>Transcriptomic and genomic resources for Thalictrum thalictroides and T. hernandezii: Facilitating candidate gene discovery in an emerging model plant lineage.</title>
        <authorList>
            <person name="Arias T."/>
            <person name="Riano-Pachon D.M."/>
            <person name="Di Stilio V.S."/>
        </authorList>
    </citation>
    <scope>NUCLEOTIDE SEQUENCE [LARGE SCALE GENOMIC DNA]</scope>
    <source>
        <strain evidence="2">cv. WT478/WT964</strain>
        <tissue evidence="1">Leaves</tissue>
    </source>
</reference>
<name>A0A7J6WYP6_THATH</name>
<gene>
    <name evidence="1" type="ORF">FRX31_008718</name>
</gene>
<evidence type="ECO:0000313" key="2">
    <source>
        <dbReference type="Proteomes" id="UP000554482"/>
    </source>
</evidence>
<sequence>MSSHQYFVEDKAYIIKHDGSFYIDEIVFDACLSKRQTCLQVQFPRASTSTAEASNNLVLKDYYTRLLG</sequence>
<comment type="caution">
    <text evidence="1">The sequence shown here is derived from an EMBL/GenBank/DDBJ whole genome shotgun (WGS) entry which is preliminary data.</text>
</comment>